<dbReference type="KEGG" id="mlr:MELLADRAFT_66758"/>
<dbReference type="HOGENOM" id="CLU_300170_0_0_1"/>
<feature type="region of interest" description="Disordered" evidence="1">
    <location>
        <begin position="527"/>
        <end position="674"/>
    </location>
</feature>
<dbReference type="EMBL" id="GL883135">
    <property type="protein sequence ID" value="EGG01760.1"/>
    <property type="molecule type" value="Genomic_DNA"/>
</dbReference>
<evidence type="ECO:0000313" key="3">
    <source>
        <dbReference type="Proteomes" id="UP000001072"/>
    </source>
</evidence>
<dbReference type="AlphaFoldDB" id="F4S0G2"/>
<feature type="region of interest" description="Disordered" evidence="1">
    <location>
        <begin position="929"/>
        <end position="954"/>
    </location>
</feature>
<dbReference type="eggNOG" id="ENOG502SFT3">
    <property type="taxonomic scope" value="Eukaryota"/>
</dbReference>
<dbReference type="Proteomes" id="UP000001072">
    <property type="component" value="Unassembled WGS sequence"/>
</dbReference>
<dbReference type="GeneID" id="18930693"/>
<dbReference type="RefSeq" id="XP_007414860.1">
    <property type="nucleotide sequence ID" value="XM_007414798.1"/>
</dbReference>
<protein>
    <submittedName>
        <fullName evidence="2">Uncharacterized protein</fullName>
    </submittedName>
</protein>
<evidence type="ECO:0000256" key="1">
    <source>
        <dbReference type="SAM" id="MobiDB-lite"/>
    </source>
</evidence>
<dbReference type="STRING" id="747676.F4S0G2"/>
<feature type="compositionally biased region" description="Low complexity" evidence="1">
    <location>
        <begin position="563"/>
        <end position="581"/>
    </location>
</feature>
<organism evidence="3">
    <name type="scientific">Melampsora larici-populina (strain 98AG31 / pathotype 3-4-7)</name>
    <name type="common">Poplar leaf rust fungus</name>
    <dbReference type="NCBI Taxonomy" id="747676"/>
    <lineage>
        <taxon>Eukaryota</taxon>
        <taxon>Fungi</taxon>
        <taxon>Dikarya</taxon>
        <taxon>Basidiomycota</taxon>
        <taxon>Pucciniomycotina</taxon>
        <taxon>Pucciniomycetes</taxon>
        <taxon>Pucciniales</taxon>
        <taxon>Melampsoraceae</taxon>
        <taxon>Melampsora</taxon>
    </lineage>
</organism>
<accession>F4S0G2</accession>
<sequence>MSSTVLEHLKIQERLKGIQKGSAPLEVSHMIDSFRIPGPLSESKLMSIQESLVSLNARLDGEIKRNDQQDAVLFLVQSGLSFVYLLKLPFLFRQGRQKLERDLDSFNTRTEKTFKTFNTNFLNFESTWTGKQEDELRTVNSWFTQLESQIHADQTKYTKLWQDQLDTLSHLKDCDEKLGQATILNKKQHINGGGIVTDQSSVMYMMHPKYNKALELLIGTSDQHILDLQNRVEEQNNQFNHKSQGWDEHKATSMDNHSSVVRKLEDLNEQITKYTEIHNSSETLLLTSKDHEGYSKQLVDLRQQITDLRVLEETRQVAHSNQSTILPHTEHQSLMVPNTEQLLEPIHEKMKTLELLINRNQATLSNQSLIVPNVYLSEGSSPFQEPLLEPIHEKMKALESLIHCRQATHSDRSLIVTDTERLLEPIHEKVKALESLIHDNQVTQSNQSLIVPNTDEILEPVHTKIKALESMISSNQAACSKVNQSLILPNVEQLLEPIREKVKALESLINCNQVTTTQSHQRFAVRNTNATMERNPSRQFSTEFSGSNTLSDSPSGDSMLCDQRSTSQSASSSRHNSSTTNMGHTGGFPSGSNDTRGDITRLASHNSMRTPGHLSRDKNPFETPTFSSRRKTTATTAAPKRPSKWIRPGQVNRAEPRSSLRQQRENMEDGLKDDDQNLTRALQYHFRLVANVARKKLSFPRSPTKANLEALPVLSGSIPLGPAAPFVITNAQVSQTWDDDETTPEGFSDYCIRRLRQYGLPFVGLSSAFEREDPNALEWNERTLAFCIDTFHHMLTVAGEYDHFFGVDQPEIDNDRVEELLRVHFEYRISNKRMDQKKANAIQDHQQYNRRRQRCKGLALRRLDACLSVPSLLPYKDLFRDERLCSSDESDNDVLEEDRVRRVPVYRSRVGTMLVEHVDKMYRQLRQDEAQKRAGRKPAKRITSTTKHATDSQRWPVGLPSDCVDELFMIKIGAKAVRALKLRDPILQNIPVLATSNV</sequence>
<gene>
    <name evidence="2" type="ORF">MELLADRAFT_66758</name>
</gene>
<proteinExistence type="predicted"/>
<feature type="compositionally biased region" description="Polar residues" evidence="1">
    <location>
        <begin position="527"/>
        <end position="556"/>
    </location>
</feature>
<dbReference type="InParanoid" id="F4S0G2"/>
<evidence type="ECO:0000313" key="2">
    <source>
        <dbReference type="EMBL" id="EGG01760.1"/>
    </source>
</evidence>
<name>F4S0G2_MELLP</name>
<feature type="compositionally biased region" description="Basic and acidic residues" evidence="1">
    <location>
        <begin position="654"/>
        <end position="674"/>
    </location>
</feature>
<dbReference type="VEuPathDB" id="FungiDB:MELLADRAFT_66758"/>
<keyword evidence="3" id="KW-1185">Reference proteome</keyword>
<dbReference type="OrthoDB" id="2507612at2759"/>
<reference evidence="3" key="1">
    <citation type="journal article" date="2011" name="Proc. Natl. Acad. Sci. U.S.A.">
        <title>Obligate biotrophy features unraveled by the genomic analysis of rust fungi.</title>
        <authorList>
            <person name="Duplessis S."/>
            <person name="Cuomo C.A."/>
            <person name="Lin Y.-C."/>
            <person name="Aerts A."/>
            <person name="Tisserant E."/>
            <person name="Veneault-Fourrey C."/>
            <person name="Joly D.L."/>
            <person name="Hacquard S."/>
            <person name="Amselem J."/>
            <person name="Cantarel B.L."/>
            <person name="Chiu R."/>
            <person name="Coutinho P.M."/>
            <person name="Feau N."/>
            <person name="Field M."/>
            <person name="Frey P."/>
            <person name="Gelhaye E."/>
            <person name="Goldberg J."/>
            <person name="Grabherr M.G."/>
            <person name="Kodira C.D."/>
            <person name="Kohler A."/>
            <person name="Kuees U."/>
            <person name="Lindquist E.A."/>
            <person name="Lucas S.M."/>
            <person name="Mago R."/>
            <person name="Mauceli E."/>
            <person name="Morin E."/>
            <person name="Murat C."/>
            <person name="Pangilinan J.L."/>
            <person name="Park R."/>
            <person name="Pearson M."/>
            <person name="Quesneville H."/>
            <person name="Rouhier N."/>
            <person name="Sakthikumar S."/>
            <person name="Salamov A.A."/>
            <person name="Schmutz J."/>
            <person name="Selles B."/>
            <person name="Shapiro H."/>
            <person name="Tanguay P."/>
            <person name="Tuskan G.A."/>
            <person name="Henrissat B."/>
            <person name="Van de Peer Y."/>
            <person name="Rouze P."/>
            <person name="Ellis J.G."/>
            <person name="Dodds P.N."/>
            <person name="Schein J.E."/>
            <person name="Zhong S."/>
            <person name="Hamelin R.C."/>
            <person name="Grigoriev I.V."/>
            <person name="Szabo L.J."/>
            <person name="Martin F."/>
        </authorList>
    </citation>
    <scope>NUCLEOTIDE SEQUENCE [LARGE SCALE GENOMIC DNA]</scope>
    <source>
        <strain evidence="3">98AG31 / pathotype 3-4-7</strain>
    </source>
</reference>